<evidence type="ECO:0000259" key="6">
    <source>
        <dbReference type="PROSITE" id="PS51352"/>
    </source>
</evidence>
<dbReference type="InterPro" id="IPR013766">
    <property type="entry name" value="Thioredoxin_domain"/>
</dbReference>
<name>A0ABW5L7E8_9SPHI</name>
<dbReference type="PROSITE" id="PS51352">
    <property type="entry name" value="THIOREDOXIN_2"/>
    <property type="match status" value="1"/>
</dbReference>
<dbReference type="CDD" id="cd02966">
    <property type="entry name" value="TlpA_like_family"/>
    <property type="match status" value="1"/>
</dbReference>
<dbReference type="GO" id="GO:0140824">
    <property type="term" value="F:thioredoxin-dependent peroxiredoxin activity"/>
    <property type="evidence" value="ECO:0007669"/>
    <property type="project" value="UniProtKB-EC"/>
</dbReference>
<dbReference type="Gene3D" id="3.40.30.10">
    <property type="entry name" value="Glutaredoxin"/>
    <property type="match status" value="1"/>
</dbReference>
<dbReference type="InterPro" id="IPR036249">
    <property type="entry name" value="Thioredoxin-like_sf"/>
</dbReference>
<dbReference type="PANTHER" id="PTHR42852:SF6">
    <property type="entry name" value="THIOL:DISULFIDE INTERCHANGE PROTEIN DSBE"/>
    <property type="match status" value="1"/>
</dbReference>
<dbReference type="RefSeq" id="WP_210354899.1">
    <property type="nucleotide sequence ID" value="NZ_JAEQMU010000002.1"/>
</dbReference>
<dbReference type="PROSITE" id="PS00194">
    <property type="entry name" value="THIOREDOXIN_1"/>
    <property type="match status" value="1"/>
</dbReference>
<evidence type="ECO:0000256" key="4">
    <source>
        <dbReference type="ARBA" id="ARBA00023284"/>
    </source>
</evidence>
<feature type="domain" description="Thioredoxin" evidence="6">
    <location>
        <begin position="223"/>
        <end position="361"/>
    </location>
</feature>
<comment type="subcellular location">
    <subcellularLocation>
        <location evidence="1">Cell envelope</location>
    </subcellularLocation>
</comment>
<dbReference type="InterPro" id="IPR025380">
    <property type="entry name" value="DUF4369"/>
</dbReference>
<keyword evidence="7" id="KW-0560">Oxidoreductase</keyword>
<keyword evidence="2" id="KW-0201">Cytochrome c-type biogenesis</keyword>
<dbReference type="InterPro" id="IPR050553">
    <property type="entry name" value="Thioredoxin_ResA/DsbE_sf"/>
</dbReference>
<evidence type="ECO:0000313" key="8">
    <source>
        <dbReference type="Proteomes" id="UP001597440"/>
    </source>
</evidence>
<keyword evidence="4" id="KW-0676">Redox-active center</keyword>
<protein>
    <submittedName>
        <fullName evidence="7">Peroxiredoxin family protein</fullName>
        <ecNumber evidence="7">1.11.1.24</ecNumber>
    </submittedName>
</protein>
<keyword evidence="8" id="KW-1185">Reference proteome</keyword>
<keyword evidence="7" id="KW-0575">Peroxidase</keyword>
<dbReference type="SUPFAM" id="SSF52833">
    <property type="entry name" value="Thioredoxin-like"/>
    <property type="match status" value="1"/>
</dbReference>
<comment type="caution">
    <text evidence="7">The sequence shown here is derived from an EMBL/GenBank/DDBJ whole genome shotgun (WGS) entry which is preliminary data.</text>
</comment>
<feature type="signal peptide" evidence="5">
    <location>
        <begin position="1"/>
        <end position="19"/>
    </location>
</feature>
<proteinExistence type="predicted"/>
<accession>A0ABW5L7E8</accession>
<evidence type="ECO:0000313" key="7">
    <source>
        <dbReference type="EMBL" id="MFD2556688.1"/>
    </source>
</evidence>
<feature type="chain" id="PRO_5045694361" evidence="5">
    <location>
        <begin position="20"/>
        <end position="361"/>
    </location>
</feature>
<dbReference type="EC" id="1.11.1.24" evidence="7"/>
<dbReference type="Pfam" id="PF14289">
    <property type="entry name" value="DUF4369"/>
    <property type="match status" value="1"/>
</dbReference>
<organism evidence="7 8">
    <name type="scientific">Sphingobacterium tabacisoli</name>
    <dbReference type="NCBI Taxonomy" id="2044855"/>
    <lineage>
        <taxon>Bacteria</taxon>
        <taxon>Pseudomonadati</taxon>
        <taxon>Bacteroidota</taxon>
        <taxon>Sphingobacteriia</taxon>
        <taxon>Sphingobacteriales</taxon>
        <taxon>Sphingobacteriaceae</taxon>
        <taxon>Sphingobacterium</taxon>
    </lineage>
</organism>
<evidence type="ECO:0000256" key="1">
    <source>
        <dbReference type="ARBA" id="ARBA00004196"/>
    </source>
</evidence>
<dbReference type="Pfam" id="PF00578">
    <property type="entry name" value="AhpC-TSA"/>
    <property type="match status" value="1"/>
</dbReference>
<reference evidence="8" key="1">
    <citation type="journal article" date="2019" name="Int. J. Syst. Evol. Microbiol.">
        <title>The Global Catalogue of Microorganisms (GCM) 10K type strain sequencing project: providing services to taxonomists for standard genome sequencing and annotation.</title>
        <authorList>
            <consortium name="The Broad Institute Genomics Platform"/>
            <consortium name="The Broad Institute Genome Sequencing Center for Infectious Disease"/>
            <person name="Wu L."/>
            <person name="Ma J."/>
        </authorList>
    </citation>
    <scope>NUCLEOTIDE SEQUENCE [LARGE SCALE GENOMIC DNA]</scope>
    <source>
        <strain evidence="8">KCTC 52298</strain>
    </source>
</reference>
<keyword evidence="3" id="KW-1015">Disulfide bond</keyword>
<dbReference type="EMBL" id="JBHULD010000025">
    <property type="protein sequence ID" value="MFD2556688.1"/>
    <property type="molecule type" value="Genomic_DNA"/>
</dbReference>
<dbReference type="InterPro" id="IPR000866">
    <property type="entry name" value="AhpC/TSA"/>
</dbReference>
<evidence type="ECO:0000256" key="3">
    <source>
        <dbReference type="ARBA" id="ARBA00023157"/>
    </source>
</evidence>
<gene>
    <name evidence="7" type="ORF">ACFSQW_20035</name>
</gene>
<evidence type="ECO:0000256" key="5">
    <source>
        <dbReference type="SAM" id="SignalP"/>
    </source>
</evidence>
<keyword evidence="5" id="KW-0732">Signal</keyword>
<dbReference type="PANTHER" id="PTHR42852">
    <property type="entry name" value="THIOL:DISULFIDE INTERCHANGE PROTEIN DSBE"/>
    <property type="match status" value="1"/>
</dbReference>
<evidence type="ECO:0000256" key="2">
    <source>
        <dbReference type="ARBA" id="ARBA00022748"/>
    </source>
</evidence>
<dbReference type="Proteomes" id="UP001597440">
    <property type="component" value="Unassembled WGS sequence"/>
</dbReference>
<sequence length="361" mass="40233">MKKILFLAVAVFISIALQAQTHYRIRGAVPQSIKAIKAVMSYPPDDKGGEYRADTTHINAGIFEFKGTIGRPQLAELNLIIPRTKGVTAEENRTEDGSNMKNVALFYLDGNIDISFDKAGMASYQGGGSEQEGWRAYEKLTTDKMKAKSAMAGGMEFFEELIFDFVKTYPDSYVAVDLMDLFTQGAIQPDLVEPMYDALSKRMQNSEKVLGWVDKLEQAKVAVSGTLSAPEFTLNDVEGNPVSLTAYRGKYVLVDFWASWCVPCRAENPNVVAAYEQFKDKNFEVLGISLDTKREAWLKAIQEDKLPWKQLCDFKADKSEVAIAYDISSIPANVLVDPNGKIVGKNLRDKALHDRLAELLR</sequence>
<dbReference type="InterPro" id="IPR017937">
    <property type="entry name" value="Thioredoxin_CS"/>
</dbReference>